<protein>
    <submittedName>
        <fullName evidence="2">Uncharacterized protein</fullName>
    </submittedName>
</protein>
<sequence length="233" mass="24463">MNIPKISNVFAGNTNRSENNSSEKKKVSIPAAVGALGGALASVGIIGKLTKGKLTFDVFEQGSLAKDMGAVIAVSSSSILGGLCGGLLDAKSDEDKKAKVKESLFDISTVVFPSAIATSVLALANKAKVKSPLVQVAATILGIGLGMPLAQKAAGVFDKFVHKDEPNVKLEERKLKPQDYFVHVDDILALAIISKVPFAKQLHADKILPLIYAWCGFESGSTTANNKEENKVG</sequence>
<organism evidence="2 3">
    <name type="scientific">Candidatus Galligastranaerophilus intestinavium</name>
    <dbReference type="NCBI Taxonomy" id="2840836"/>
    <lineage>
        <taxon>Bacteria</taxon>
        <taxon>Candidatus Galligastranaerophilus</taxon>
    </lineage>
</organism>
<dbReference type="EMBL" id="DVJQ01000002">
    <property type="protein sequence ID" value="HIS73450.1"/>
    <property type="molecule type" value="Genomic_DNA"/>
</dbReference>
<proteinExistence type="predicted"/>
<evidence type="ECO:0000256" key="1">
    <source>
        <dbReference type="SAM" id="MobiDB-lite"/>
    </source>
</evidence>
<reference evidence="2" key="1">
    <citation type="submission" date="2020-10" db="EMBL/GenBank/DDBJ databases">
        <authorList>
            <person name="Gilroy R."/>
        </authorList>
    </citation>
    <scope>NUCLEOTIDE SEQUENCE</scope>
    <source>
        <strain evidence="2">CHK152-2871</strain>
    </source>
</reference>
<evidence type="ECO:0000313" key="2">
    <source>
        <dbReference type="EMBL" id="HIS73450.1"/>
    </source>
</evidence>
<name>A0A9D1FHT8_9BACT</name>
<accession>A0A9D1FHT8</accession>
<comment type="caution">
    <text evidence="2">The sequence shown here is derived from an EMBL/GenBank/DDBJ whole genome shotgun (WGS) entry which is preliminary data.</text>
</comment>
<reference evidence="2" key="2">
    <citation type="journal article" date="2021" name="PeerJ">
        <title>Extensive microbial diversity within the chicken gut microbiome revealed by metagenomics and culture.</title>
        <authorList>
            <person name="Gilroy R."/>
            <person name="Ravi A."/>
            <person name="Getino M."/>
            <person name="Pursley I."/>
            <person name="Horton D.L."/>
            <person name="Alikhan N.F."/>
            <person name="Baker D."/>
            <person name="Gharbi K."/>
            <person name="Hall N."/>
            <person name="Watson M."/>
            <person name="Adriaenssens E.M."/>
            <person name="Foster-Nyarko E."/>
            <person name="Jarju S."/>
            <person name="Secka A."/>
            <person name="Antonio M."/>
            <person name="Oren A."/>
            <person name="Chaudhuri R.R."/>
            <person name="La Ragione R."/>
            <person name="Hildebrand F."/>
            <person name="Pallen M.J."/>
        </authorList>
    </citation>
    <scope>NUCLEOTIDE SEQUENCE</scope>
    <source>
        <strain evidence="2">CHK152-2871</strain>
    </source>
</reference>
<gene>
    <name evidence="2" type="ORF">IAA86_00330</name>
</gene>
<feature type="region of interest" description="Disordered" evidence="1">
    <location>
        <begin position="1"/>
        <end position="24"/>
    </location>
</feature>
<dbReference type="AlphaFoldDB" id="A0A9D1FHT8"/>
<dbReference type="Proteomes" id="UP000886865">
    <property type="component" value="Unassembled WGS sequence"/>
</dbReference>
<evidence type="ECO:0000313" key="3">
    <source>
        <dbReference type="Proteomes" id="UP000886865"/>
    </source>
</evidence>